<evidence type="ECO:0000256" key="2">
    <source>
        <dbReference type="PROSITE-ProRule" id="PRU00169"/>
    </source>
</evidence>
<protein>
    <submittedName>
        <fullName evidence="5">LuxR family two component transcriptional regulator</fullName>
    </submittedName>
</protein>
<dbReference type="GO" id="GO:0006355">
    <property type="term" value="P:regulation of DNA-templated transcription"/>
    <property type="evidence" value="ECO:0007669"/>
    <property type="project" value="InterPro"/>
</dbReference>
<dbReference type="InterPro" id="IPR039420">
    <property type="entry name" value="WalR-like"/>
</dbReference>
<dbReference type="InterPro" id="IPR016032">
    <property type="entry name" value="Sig_transdc_resp-reg_C-effctor"/>
</dbReference>
<dbReference type="Pfam" id="PF00072">
    <property type="entry name" value="Response_reg"/>
    <property type="match status" value="1"/>
</dbReference>
<dbReference type="SMART" id="SM00448">
    <property type="entry name" value="REC"/>
    <property type="match status" value="1"/>
</dbReference>
<evidence type="ECO:0000259" key="3">
    <source>
        <dbReference type="PROSITE" id="PS50043"/>
    </source>
</evidence>
<dbReference type="Proteomes" id="UP000256661">
    <property type="component" value="Unassembled WGS sequence"/>
</dbReference>
<dbReference type="AlphaFoldDB" id="A0A3D9STE6"/>
<feature type="modified residue" description="4-aspartylphosphate" evidence="2">
    <location>
        <position position="54"/>
    </location>
</feature>
<dbReference type="PANTHER" id="PTHR43214">
    <property type="entry name" value="TWO-COMPONENT RESPONSE REGULATOR"/>
    <property type="match status" value="1"/>
</dbReference>
<dbReference type="InterPro" id="IPR011006">
    <property type="entry name" value="CheY-like_superfamily"/>
</dbReference>
<dbReference type="Gene3D" id="3.40.50.2300">
    <property type="match status" value="1"/>
</dbReference>
<dbReference type="PANTHER" id="PTHR43214:SF42">
    <property type="entry name" value="TRANSCRIPTIONAL REGULATORY PROTEIN DESR"/>
    <property type="match status" value="1"/>
</dbReference>
<evidence type="ECO:0000259" key="4">
    <source>
        <dbReference type="PROSITE" id="PS50110"/>
    </source>
</evidence>
<dbReference type="Pfam" id="PF00196">
    <property type="entry name" value="GerE"/>
    <property type="match status" value="1"/>
</dbReference>
<organism evidence="5 6">
    <name type="scientific">Thermomonospora umbrina</name>
    <dbReference type="NCBI Taxonomy" id="111806"/>
    <lineage>
        <taxon>Bacteria</taxon>
        <taxon>Bacillati</taxon>
        <taxon>Actinomycetota</taxon>
        <taxon>Actinomycetes</taxon>
        <taxon>Streptosporangiales</taxon>
        <taxon>Thermomonosporaceae</taxon>
        <taxon>Thermomonospora</taxon>
    </lineage>
</organism>
<dbReference type="RefSeq" id="WP_116026486.1">
    <property type="nucleotide sequence ID" value="NZ_QTTT01000001.1"/>
</dbReference>
<dbReference type="EMBL" id="QTTT01000001">
    <property type="protein sequence ID" value="REE96245.1"/>
    <property type="molecule type" value="Genomic_DNA"/>
</dbReference>
<name>A0A3D9STE6_9ACTN</name>
<evidence type="ECO:0000313" key="5">
    <source>
        <dbReference type="EMBL" id="REE96245.1"/>
    </source>
</evidence>
<dbReference type="GO" id="GO:0003677">
    <property type="term" value="F:DNA binding"/>
    <property type="evidence" value="ECO:0007669"/>
    <property type="project" value="UniProtKB-KW"/>
</dbReference>
<dbReference type="InterPro" id="IPR000792">
    <property type="entry name" value="Tscrpt_reg_LuxR_C"/>
</dbReference>
<feature type="domain" description="HTH luxR-type" evidence="3">
    <location>
        <begin position="134"/>
        <end position="199"/>
    </location>
</feature>
<dbReference type="PROSITE" id="PS50110">
    <property type="entry name" value="RESPONSE_REGULATORY"/>
    <property type="match status" value="1"/>
</dbReference>
<dbReference type="SUPFAM" id="SSF46894">
    <property type="entry name" value="C-terminal effector domain of the bipartite response regulators"/>
    <property type="match status" value="1"/>
</dbReference>
<keyword evidence="6" id="KW-1185">Reference proteome</keyword>
<gene>
    <name evidence="5" type="ORF">DFJ69_1675</name>
</gene>
<evidence type="ECO:0000313" key="6">
    <source>
        <dbReference type="Proteomes" id="UP000256661"/>
    </source>
</evidence>
<keyword evidence="2" id="KW-0597">Phosphoprotein</keyword>
<proteinExistence type="predicted"/>
<feature type="domain" description="Response regulatory" evidence="4">
    <location>
        <begin position="3"/>
        <end position="119"/>
    </location>
</feature>
<dbReference type="OrthoDB" id="9808843at2"/>
<dbReference type="CDD" id="cd06170">
    <property type="entry name" value="LuxR_C_like"/>
    <property type="match status" value="1"/>
</dbReference>
<dbReference type="PRINTS" id="PR00038">
    <property type="entry name" value="HTHLUXR"/>
</dbReference>
<comment type="caution">
    <text evidence="5">The sequence shown here is derived from an EMBL/GenBank/DDBJ whole genome shotgun (WGS) entry which is preliminary data.</text>
</comment>
<dbReference type="SMART" id="SM00421">
    <property type="entry name" value="HTH_LUXR"/>
    <property type="match status" value="1"/>
</dbReference>
<dbReference type="InterPro" id="IPR001789">
    <property type="entry name" value="Sig_transdc_resp-reg_receiver"/>
</dbReference>
<dbReference type="SUPFAM" id="SSF52172">
    <property type="entry name" value="CheY-like"/>
    <property type="match status" value="1"/>
</dbReference>
<sequence>MITILLAEDVRMIRGALTALIHLEDDLRVVAETDRGDSIIRLVHEHRPDVAVIDIDLPGLDGLSAAAELREKFPDCRVLILTGLAQAGLLQRAVAVGAGGYLLKDAPPAELTEAIRKVAAGHRVFDPQLVLAASHHPTTPLTGREIEVLRLAAEGDTPHEIADRLQISVRTVRNHLTVIVNKLNARNRIDAVRIAREAGLLV</sequence>
<accession>A0A3D9STE6</accession>
<dbReference type="GO" id="GO:0000160">
    <property type="term" value="P:phosphorelay signal transduction system"/>
    <property type="evidence" value="ECO:0007669"/>
    <property type="project" value="InterPro"/>
</dbReference>
<evidence type="ECO:0000256" key="1">
    <source>
        <dbReference type="ARBA" id="ARBA00023125"/>
    </source>
</evidence>
<dbReference type="PROSITE" id="PS50043">
    <property type="entry name" value="HTH_LUXR_2"/>
    <property type="match status" value="1"/>
</dbReference>
<keyword evidence="1" id="KW-0238">DNA-binding</keyword>
<reference evidence="5 6" key="1">
    <citation type="submission" date="2018-08" db="EMBL/GenBank/DDBJ databases">
        <title>Sequencing the genomes of 1000 actinobacteria strains.</title>
        <authorList>
            <person name="Klenk H.-P."/>
        </authorList>
    </citation>
    <scope>NUCLEOTIDE SEQUENCE [LARGE SCALE GENOMIC DNA]</scope>
    <source>
        <strain evidence="5 6">DSM 43927</strain>
    </source>
</reference>